<sequence length="249" mass="25504">MTRLDDEILMRRVDGELGPTEAAAVDAAAEADPTIAARIAALRRTRTAAAGAFPAATDARDRDLARMIAASRRPSPFEGIGGALAEAFAPRRAVIWGGLATAAFVGGLALGPLLGGRSEGLRVEGGALADAGLVRVLDTRLNADGADGAGRSVGLTFRDGEGRWCRTFQAAEAGVAGLACRRDDGWAMQVLAPMAPSSGDIRMAGSDTPEAVLDVVDATIAGETLGAADEAQARNGGWRQRSAGVSRQP</sequence>
<organism evidence="3 4">
    <name type="scientific">Brevundimonas subvibrioides</name>
    <dbReference type="NCBI Taxonomy" id="74313"/>
    <lineage>
        <taxon>Bacteria</taxon>
        <taxon>Pseudomonadati</taxon>
        <taxon>Pseudomonadota</taxon>
        <taxon>Alphaproteobacteria</taxon>
        <taxon>Caulobacterales</taxon>
        <taxon>Caulobacteraceae</taxon>
        <taxon>Brevundimonas</taxon>
    </lineage>
</organism>
<keyword evidence="2" id="KW-0812">Transmembrane</keyword>
<gene>
    <name evidence="3" type="ORF">B7Y86_02130</name>
</gene>
<keyword evidence="2" id="KW-0472">Membrane</keyword>
<accession>A0A258HNZ3</accession>
<feature type="region of interest" description="Disordered" evidence="1">
    <location>
        <begin position="227"/>
        <end position="249"/>
    </location>
</feature>
<protein>
    <recommendedName>
        <fullName evidence="5">Anti-sigma factor</fullName>
    </recommendedName>
</protein>
<evidence type="ECO:0000313" key="3">
    <source>
        <dbReference type="EMBL" id="OYX58509.1"/>
    </source>
</evidence>
<reference evidence="3 4" key="1">
    <citation type="submission" date="2017-03" db="EMBL/GenBank/DDBJ databases">
        <title>Lifting the veil on microbial sulfur biogeochemistry in mining wastewaters.</title>
        <authorList>
            <person name="Kantor R.S."/>
            <person name="Colenbrander Nelson T."/>
            <person name="Marshall S."/>
            <person name="Bennett D."/>
            <person name="Apte S."/>
            <person name="Camacho D."/>
            <person name="Thomas B.C."/>
            <person name="Warren L.A."/>
            <person name="Banfield J.F."/>
        </authorList>
    </citation>
    <scope>NUCLEOTIDE SEQUENCE [LARGE SCALE GENOMIC DNA]</scope>
    <source>
        <strain evidence="3">32-68-21</strain>
    </source>
</reference>
<keyword evidence="2" id="KW-1133">Transmembrane helix</keyword>
<dbReference type="EMBL" id="NCEQ01000002">
    <property type="protein sequence ID" value="OYX58509.1"/>
    <property type="molecule type" value="Genomic_DNA"/>
</dbReference>
<dbReference type="AlphaFoldDB" id="A0A258HNZ3"/>
<comment type="caution">
    <text evidence="3">The sequence shown here is derived from an EMBL/GenBank/DDBJ whole genome shotgun (WGS) entry which is preliminary data.</text>
</comment>
<dbReference type="Proteomes" id="UP000216147">
    <property type="component" value="Unassembled WGS sequence"/>
</dbReference>
<name>A0A258HNZ3_9CAUL</name>
<evidence type="ECO:0008006" key="5">
    <source>
        <dbReference type="Google" id="ProtNLM"/>
    </source>
</evidence>
<evidence type="ECO:0000256" key="1">
    <source>
        <dbReference type="SAM" id="MobiDB-lite"/>
    </source>
</evidence>
<evidence type="ECO:0000256" key="2">
    <source>
        <dbReference type="SAM" id="Phobius"/>
    </source>
</evidence>
<evidence type="ECO:0000313" key="4">
    <source>
        <dbReference type="Proteomes" id="UP000216147"/>
    </source>
</evidence>
<feature type="transmembrane region" description="Helical" evidence="2">
    <location>
        <begin position="93"/>
        <end position="114"/>
    </location>
</feature>
<proteinExistence type="predicted"/>